<feature type="domain" description="Extradiol ring-cleavage dioxygenase class III enzyme subunit B" evidence="6">
    <location>
        <begin position="39"/>
        <end position="293"/>
    </location>
</feature>
<dbReference type="InterPro" id="IPR004183">
    <property type="entry name" value="Xdiol_dOase_suB"/>
</dbReference>
<dbReference type="GO" id="GO:0008198">
    <property type="term" value="F:ferrous iron binding"/>
    <property type="evidence" value="ECO:0007669"/>
    <property type="project" value="InterPro"/>
</dbReference>
<evidence type="ECO:0000256" key="2">
    <source>
        <dbReference type="ARBA" id="ARBA00007581"/>
    </source>
</evidence>
<dbReference type="CDD" id="cd07363">
    <property type="entry name" value="45_DOPA_Dioxygenase"/>
    <property type="match status" value="1"/>
</dbReference>
<comment type="cofactor">
    <cofactor evidence="1">
        <name>Zn(2+)</name>
        <dbReference type="ChEBI" id="CHEBI:29105"/>
    </cofactor>
</comment>
<dbReference type="PANTHER" id="PTHR30096:SF1">
    <property type="entry name" value="AROMATIC RING-OPENING DIOXYGENASE FAMILY PROTEIN (AFU_ORTHOLOGUE AFUA_7G00640)"/>
    <property type="match status" value="1"/>
</dbReference>
<dbReference type="STRING" id="569365.A0A0D2C8J6"/>
<keyword evidence="4" id="KW-0862">Zinc</keyword>
<dbReference type="Proteomes" id="UP000054466">
    <property type="component" value="Unassembled WGS sequence"/>
</dbReference>
<protein>
    <recommendedName>
        <fullName evidence="6">Extradiol ring-cleavage dioxygenase class III enzyme subunit B domain-containing protein</fullName>
    </recommendedName>
</protein>
<dbReference type="VEuPathDB" id="FungiDB:PV07_07151"/>
<keyword evidence="5" id="KW-0560">Oxidoreductase</keyword>
<evidence type="ECO:0000256" key="3">
    <source>
        <dbReference type="ARBA" id="ARBA00022723"/>
    </source>
</evidence>
<dbReference type="OrthoDB" id="7396853at2759"/>
<dbReference type="GO" id="GO:0008270">
    <property type="term" value="F:zinc ion binding"/>
    <property type="evidence" value="ECO:0007669"/>
    <property type="project" value="InterPro"/>
</dbReference>
<sequence>MVESVPRICRPVPPPKSPSLLSGISFESGTKKMGITPVYFFSHGSTRMIEEDCESGTYWKQCGDEALAHGVKGIVMMGAHWDCVGDKLEVATNPAPNKSFCPYATPSIYKDWKPNPDLETAEKCILMLSAEGFNVAGNPNFDWIHDTFLILIRMFPDAATCPPTTIISMNARYDPHYHAQVGATLRPLREQGYLLIGTGGAVHNLYRNEWKPMVLYKDSMGQETPPETWALDFRQAAEDAVTRNTGPRLRKAMAWLMKHPQYRAAQATDDHWMPAMFCAGAAGHFDDVNTKNLLAAETWELTNMCNSQYVMGSYADDETRQVAVRG</sequence>
<evidence type="ECO:0000256" key="5">
    <source>
        <dbReference type="ARBA" id="ARBA00023002"/>
    </source>
</evidence>
<gene>
    <name evidence="7" type="ORF">PV07_07151</name>
</gene>
<evidence type="ECO:0000313" key="8">
    <source>
        <dbReference type="Proteomes" id="UP000054466"/>
    </source>
</evidence>
<dbReference type="HOGENOM" id="CLU_046582_4_0_1"/>
<evidence type="ECO:0000256" key="4">
    <source>
        <dbReference type="ARBA" id="ARBA00022833"/>
    </source>
</evidence>
<name>A0A0D2C8J6_9EURO</name>
<evidence type="ECO:0000313" key="7">
    <source>
        <dbReference type="EMBL" id="KIW27413.1"/>
    </source>
</evidence>
<dbReference type="InterPro" id="IPR014436">
    <property type="entry name" value="Extradiol_dOase_DODA"/>
</dbReference>
<dbReference type="SUPFAM" id="SSF53213">
    <property type="entry name" value="LigB-like"/>
    <property type="match status" value="1"/>
</dbReference>
<evidence type="ECO:0000256" key="1">
    <source>
        <dbReference type="ARBA" id="ARBA00001947"/>
    </source>
</evidence>
<evidence type="ECO:0000259" key="6">
    <source>
        <dbReference type="Pfam" id="PF02900"/>
    </source>
</evidence>
<organism evidence="7 8">
    <name type="scientific">Cladophialophora immunda</name>
    <dbReference type="NCBI Taxonomy" id="569365"/>
    <lineage>
        <taxon>Eukaryota</taxon>
        <taxon>Fungi</taxon>
        <taxon>Dikarya</taxon>
        <taxon>Ascomycota</taxon>
        <taxon>Pezizomycotina</taxon>
        <taxon>Eurotiomycetes</taxon>
        <taxon>Chaetothyriomycetidae</taxon>
        <taxon>Chaetothyriales</taxon>
        <taxon>Herpotrichiellaceae</taxon>
        <taxon>Cladophialophora</taxon>
    </lineage>
</organism>
<dbReference type="GO" id="GO:0016702">
    <property type="term" value="F:oxidoreductase activity, acting on single donors with incorporation of molecular oxygen, incorporation of two atoms of oxygen"/>
    <property type="evidence" value="ECO:0007669"/>
    <property type="project" value="UniProtKB-ARBA"/>
</dbReference>
<dbReference type="Pfam" id="PF02900">
    <property type="entry name" value="LigB"/>
    <property type="match status" value="1"/>
</dbReference>
<keyword evidence="3" id="KW-0479">Metal-binding</keyword>
<dbReference type="AlphaFoldDB" id="A0A0D2C8J6"/>
<dbReference type="Gene3D" id="3.40.830.10">
    <property type="entry name" value="LigB-like"/>
    <property type="match status" value="1"/>
</dbReference>
<dbReference type="RefSeq" id="XP_016247629.1">
    <property type="nucleotide sequence ID" value="XM_016394210.1"/>
</dbReference>
<comment type="similarity">
    <text evidence="2">Belongs to the DODA-type extradiol aromatic ring-opening dioxygenase family.</text>
</comment>
<proteinExistence type="inferred from homology"/>
<dbReference type="GeneID" id="27346345"/>
<dbReference type="EMBL" id="KN847043">
    <property type="protein sequence ID" value="KIW27413.1"/>
    <property type="molecule type" value="Genomic_DNA"/>
</dbReference>
<accession>A0A0D2C8J6</accession>
<reference evidence="7 8" key="1">
    <citation type="submission" date="2015-01" db="EMBL/GenBank/DDBJ databases">
        <title>The Genome Sequence of Cladophialophora immunda CBS83496.</title>
        <authorList>
            <consortium name="The Broad Institute Genomics Platform"/>
            <person name="Cuomo C."/>
            <person name="de Hoog S."/>
            <person name="Gorbushina A."/>
            <person name="Stielow B."/>
            <person name="Teixiera M."/>
            <person name="Abouelleil A."/>
            <person name="Chapman S.B."/>
            <person name="Priest M."/>
            <person name="Young S.K."/>
            <person name="Wortman J."/>
            <person name="Nusbaum C."/>
            <person name="Birren B."/>
        </authorList>
    </citation>
    <scope>NUCLEOTIDE SEQUENCE [LARGE SCALE GENOMIC DNA]</scope>
    <source>
        <strain evidence="7 8">CBS 83496</strain>
    </source>
</reference>
<keyword evidence="8" id="KW-1185">Reference proteome</keyword>
<dbReference type="PANTHER" id="PTHR30096">
    <property type="entry name" value="4,5-DOPA DIOXYGENASE EXTRADIOL-LIKE PROTEIN"/>
    <property type="match status" value="1"/>
</dbReference>